<dbReference type="Proteomes" id="UP000282087">
    <property type="component" value="Unassembled WGS sequence"/>
</dbReference>
<dbReference type="EMBL" id="QLLG01000526">
    <property type="protein sequence ID" value="RMX62706.1"/>
    <property type="molecule type" value="Genomic_DNA"/>
</dbReference>
<dbReference type="VEuPathDB" id="FungiDB:DD237_007231"/>
<organism evidence="2 4">
    <name type="scientific">Peronospora effusa</name>
    <dbReference type="NCBI Taxonomy" id="542832"/>
    <lineage>
        <taxon>Eukaryota</taxon>
        <taxon>Sar</taxon>
        <taxon>Stramenopiles</taxon>
        <taxon>Oomycota</taxon>
        <taxon>Peronosporomycetes</taxon>
        <taxon>Peronosporales</taxon>
        <taxon>Peronosporaceae</taxon>
        <taxon>Peronospora</taxon>
    </lineage>
</organism>
<comment type="similarity">
    <text evidence="1">Belongs to the BolA/IbaG family.</text>
</comment>
<dbReference type="PANTHER" id="PTHR12735:SF27">
    <property type="entry name" value="BOLA-LIKE PROTEIN 2"/>
    <property type="match status" value="1"/>
</dbReference>
<dbReference type="PIRSF" id="PIRSF003113">
    <property type="entry name" value="BolA"/>
    <property type="match status" value="1"/>
</dbReference>
<dbReference type="GO" id="GO:0005634">
    <property type="term" value="C:nucleus"/>
    <property type="evidence" value="ECO:0007669"/>
    <property type="project" value="TreeGrafter"/>
</dbReference>
<dbReference type="SUPFAM" id="SSF82657">
    <property type="entry name" value="BolA-like"/>
    <property type="match status" value="1"/>
</dbReference>
<comment type="caution">
    <text evidence="2">The sequence shown here is derived from an EMBL/GenBank/DDBJ whole genome shotgun (WGS) entry which is preliminary data.</text>
</comment>
<dbReference type="GO" id="GO:0005829">
    <property type="term" value="C:cytosol"/>
    <property type="evidence" value="ECO:0007669"/>
    <property type="project" value="TreeGrafter"/>
</dbReference>
<evidence type="ECO:0000256" key="1">
    <source>
        <dbReference type="RuleBase" id="RU003860"/>
    </source>
</evidence>
<dbReference type="InterPro" id="IPR002634">
    <property type="entry name" value="BolA"/>
</dbReference>
<evidence type="ECO:0000313" key="2">
    <source>
        <dbReference type="EMBL" id="RMX62706.1"/>
    </source>
</evidence>
<name>A0A3M6VBG3_9STRA</name>
<protein>
    <recommendedName>
        <fullName evidence="6">BolA-like protein</fullName>
    </recommendedName>
</protein>
<accession>A0A3M6VBG3</accession>
<dbReference type="STRING" id="542832.A0A3M6VBG3"/>
<sequence>MDVVTPAHLETKIRQEIGAALVEAVDLSDGCGSKFSLVVVHEGFEGQLRLVSNYSQQRGQSLLERQRRVNDCLKEEMTRIHALQMKTWTPLQYEQKTKKKLSLGDNQPSEEQ</sequence>
<dbReference type="GO" id="GO:0006879">
    <property type="term" value="P:intracellular iron ion homeostasis"/>
    <property type="evidence" value="ECO:0007669"/>
    <property type="project" value="InterPro"/>
</dbReference>
<dbReference type="InterPro" id="IPR045115">
    <property type="entry name" value="BOL2"/>
</dbReference>
<dbReference type="Pfam" id="PF01722">
    <property type="entry name" value="BolA"/>
    <property type="match status" value="1"/>
</dbReference>
<dbReference type="GO" id="GO:0051604">
    <property type="term" value="P:protein maturation"/>
    <property type="evidence" value="ECO:0007669"/>
    <property type="project" value="InterPro"/>
</dbReference>
<evidence type="ECO:0008006" key="6">
    <source>
        <dbReference type="Google" id="ProtNLM"/>
    </source>
</evidence>
<evidence type="ECO:0000313" key="5">
    <source>
        <dbReference type="Proteomes" id="UP000286097"/>
    </source>
</evidence>
<dbReference type="AlphaFoldDB" id="A0A3M6VBG3"/>
<keyword evidence="4" id="KW-1185">Reference proteome</keyword>
<dbReference type="GO" id="GO:0051537">
    <property type="term" value="F:2 iron, 2 sulfur cluster binding"/>
    <property type="evidence" value="ECO:0007669"/>
    <property type="project" value="InterPro"/>
</dbReference>
<dbReference type="Proteomes" id="UP000286097">
    <property type="component" value="Unassembled WGS sequence"/>
</dbReference>
<evidence type="ECO:0000313" key="3">
    <source>
        <dbReference type="EMBL" id="RQM11890.1"/>
    </source>
</evidence>
<evidence type="ECO:0000313" key="4">
    <source>
        <dbReference type="Proteomes" id="UP000282087"/>
    </source>
</evidence>
<dbReference type="Gene3D" id="3.10.20.90">
    <property type="entry name" value="Phosphatidylinositol 3-kinase Catalytic Subunit, Chain A, domain 1"/>
    <property type="match status" value="1"/>
</dbReference>
<reference evidence="4 5" key="1">
    <citation type="submission" date="2018-06" db="EMBL/GenBank/DDBJ databases">
        <title>Comparative genomics of downy mildews reveals potential adaptations to biotrophy.</title>
        <authorList>
            <person name="Fletcher K."/>
            <person name="Klosterman S.J."/>
            <person name="Derevnina L."/>
            <person name="Martin F."/>
            <person name="Koike S."/>
            <person name="Reyes Chin-Wo S."/>
            <person name="Mou B."/>
            <person name="Michelmore R."/>
        </authorList>
    </citation>
    <scope>NUCLEOTIDE SEQUENCE [LARGE SCALE GENOMIC DNA]</scope>
    <source>
        <strain evidence="3 5">R13</strain>
        <strain evidence="2 4">R14</strain>
    </source>
</reference>
<gene>
    <name evidence="3" type="ORF">DD237_007231</name>
    <name evidence="2" type="ORF">DD238_008156</name>
</gene>
<proteinExistence type="inferred from homology"/>
<dbReference type="EMBL" id="QKXF01000379">
    <property type="protein sequence ID" value="RQM11890.1"/>
    <property type="molecule type" value="Genomic_DNA"/>
</dbReference>
<dbReference type="PANTHER" id="PTHR12735">
    <property type="entry name" value="BOLA-LIKE PROTEIN-RELATED"/>
    <property type="match status" value="1"/>
</dbReference>
<dbReference type="InterPro" id="IPR036065">
    <property type="entry name" value="BolA-like_sf"/>
</dbReference>